<gene>
    <name evidence="3" type="ORF">HC246_08725</name>
</gene>
<proteinExistence type="predicted"/>
<comment type="caution">
    <text evidence="3">The sequence shown here is derived from an EMBL/GenBank/DDBJ whole genome shotgun (WGS) entry which is preliminary data.</text>
</comment>
<name>A0ABX1LPP2_9CYAN</name>
<evidence type="ECO:0000313" key="4">
    <source>
        <dbReference type="Proteomes" id="UP000738376"/>
    </source>
</evidence>
<evidence type="ECO:0000256" key="1">
    <source>
        <dbReference type="SAM" id="MobiDB-lite"/>
    </source>
</evidence>
<sequence>MVQQTKKEQPELLLQVDDDDRENQLVLETEQEAIADLPQDELPLQKPKKTKRSLLRWIVYGGLGFGILAIVLPAFLGQSVGCGNKARNYEGKTYVGSMNRAQQAFWLEKSAFAKSIPALDLGIQEETSNFKYEIQRLPLVSYQYAIPKNDKVKGFVGAVFVVAPENNPENNSEKREITTVAILCESQGTGLQEKLSKPSLQNGKPTCAEGTLSLN</sequence>
<dbReference type="Pfam" id="PF16734">
    <property type="entry name" value="Pilin_GH"/>
    <property type="match status" value="1"/>
</dbReference>
<protein>
    <recommendedName>
        <fullName evidence="5">General secretion pathway protein GspH</fullName>
    </recommendedName>
</protein>
<keyword evidence="2" id="KW-0472">Membrane</keyword>
<keyword evidence="2" id="KW-0812">Transmembrane</keyword>
<keyword evidence="2" id="KW-1133">Transmembrane helix</keyword>
<dbReference type="InterPro" id="IPR031975">
    <property type="entry name" value="Pilin_GH"/>
</dbReference>
<organism evidence="3 4">
    <name type="scientific">Pseudanabaena yagii GIHE-NHR1</name>
    <dbReference type="NCBI Taxonomy" id="2722753"/>
    <lineage>
        <taxon>Bacteria</taxon>
        <taxon>Bacillati</taxon>
        <taxon>Cyanobacteriota</taxon>
        <taxon>Cyanophyceae</taxon>
        <taxon>Pseudanabaenales</taxon>
        <taxon>Pseudanabaenaceae</taxon>
        <taxon>Pseudanabaena</taxon>
        <taxon>Pseudanabaena yagii</taxon>
    </lineage>
</organism>
<reference evidence="3 4" key="1">
    <citation type="submission" date="2020-03" db="EMBL/GenBank/DDBJ databases">
        <title>Draft Genome Sequence of 2-Methylisoborneol Producing Pseudanabaena yagii Strain GIHE-NHR1 Isolated from North Han River in South Korea.</title>
        <authorList>
            <person name="Jeong J."/>
        </authorList>
    </citation>
    <scope>NUCLEOTIDE SEQUENCE [LARGE SCALE GENOMIC DNA]</scope>
    <source>
        <strain evidence="3 4">GIHE-NHR1</strain>
    </source>
</reference>
<evidence type="ECO:0000313" key="3">
    <source>
        <dbReference type="EMBL" id="NMF58102.1"/>
    </source>
</evidence>
<keyword evidence="4" id="KW-1185">Reference proteome</keyword>
<evidence type="ECO:0008006" key="5">
    <source>
        <dbReference type="Google" id="ProtNLM"/>
    </source>
</evidence>
<feature type="region of interest" description="Disordered" evidence="1">
    <location>
        <begin position="194"/>
        <end position="215"/>
    </location>
</feature>
<dbReference type="Proteomes" id="UP000738376">
    <property type="component" value="Unassembled WGS sequence"/>
</dbReference>
<dbReference type="EMBL" id="JAAVJL010000001">
    <property type="protein sequence ID" value="NMF58102.1"/>
    <property type="molecule type" value="Genomic_DNA"/>
</dbReference>
<evidence type="ECO:0000256" key="2">
    <source>
        <dbReference type="SAM" id="Phobius"/>
    </source>
</evidence>
<accession>A0ABX1LPP2</accession>
<dbReference type="RefSeq" id="WP_169363042.1">
    <property type="nucleotide sequence ID" value="NZ_JAAVJL010000001.1"/>
</dbReference>
<feature type="transmembrane region" description="Helical" evidence="2">
    <location>
        <begin position="54"/>
        <end position="76"/>
    </location>
</feature>